<evidence type="ECO:0000256" key="22">
    <source>
        <dbReference type="HAMAP-Rule" id="MF_00047"/>
    </source>
</evidence>
<dbReference type="InterPro" id="IPR016185">
    <property type="entry name" value="PreATP-grasp_dom_sf"/>
</dbReference>
<evidence type="ECO:0000256" key="25">
    <source>
        <dbReference type="PROSITE-ProRule" id="PRU00409"/>
    </source>
</evidence>
<keyword evidence="10 25" id="KW-0547">Nucleotide-binding</keyword>
<evidence type="ECO:0000256" key="3">
    <source>
        <dbReference type="ARBA" id="ARBA00004496"/>
    </source>
</evidence>
<sequence>MFIITQSIGDVNLRLSYSNLVRKTNSWYTKDSRKTVINKNKLNKVVHAMTKKLNIALLFGGNSSEHDVSKRSAHNIYDALDKDKYNVSLFMFTKDGILLGNSASQRIFNGDDEDQVVQEEYQKMNLNQPLAPIMALNEMKAVDLFFPVIHGNLGEDGTVQGLFKLLKKPYVGSNIAASAMAFDKDLTKKILTEAGIRNTPYVVVTPENRADYPWAKVEEKIGDLAFVKPAKQGSSVGIHKVTNAEEYEKALDDAFKYDYKILVEQGIDHPQEVEISILGNEHPVASKLGAVRVPEGDSFYNYENKFVDASGVVFELPVKLPEYLTEEITSMALKAYKVLGMKGMARIDFLVDSNNVPYLGEPNTLPGFTNISLYPQMWEVSGIGYSDLIDRLIQLGLEEFDRNSKIKYDFRKLGEEKVGTKKYNED</sequence>
<dbReference type="InterPro" id="IPR000291">
    <property type="entry name" value="D-Ala_lig_Van_CS"/>
</dbReference>
<dbReference type="PANTHER" id="PTHR23132">
    <property type="entry name" value="D-ALANINE--D-ALANINE LIGASE"/>
    <property type="match status" value="1"/>
</dbReference>
<dbReference type="Proteomes" id="UP000004483">
    <property type="component" value="Unassembled WGS sequence"/>
</dbReference>
<keyword evidence="7 22" id="KW-0963">Cytoplasm</keyword>
<feature type="binding site" evidence="24">
    <location>
        <position position="361"/>
    </location>
    <ligand>
        <name>Mg(2+)</name>
        <dbReference type="ChEBI" id="CHEBI:18420"/>
        <label>2</label>
    </ligand>
</feature>
<dbReference type="InterPro" id="IPR013815">
    <property type="entry name" value="ATP_grasp_subdomain_1"/>
</dbReference>
<dbReference type="STRING" id="1423814.HMPREF0549_0829"/>
<dbReference type="FunFam" id="3.30.1490.20:FF:000007">
    <property type="entry name" value="D-alanine--D-alanine ligase"/>
    <property type="match status" value="1"/>
</dbReference>
<dbReference type="InterPro" id="IPR011761">
    <property type="entry name" value="ATP-grasp"/>
</dbReference>
<dbReference type="SUPFAM" id="SSF52440">
    <property type="entry name" value="PreATP-grasp domain"/>
    <property type="match status" value="1"/>
</dbReference>
<evidence type="ECO:0000256" key="23">
    <source>
        <dbReference type="PIRSR" id="PIRSR039102-1"/>
    </source>
</evidence>
<feature type="binding site" evidence="24">
    <location>
        <position position="361"/>
    </location>
    <ligand>
        <name>Mg(2+)</name>
        <dbReference type="ChEBI" id="CHEBI:18420"/>
        <label>1</label>
    </ligand>
</feature>
<evidence type="ECO:0000256" key="10">
    <source>
        <dbReference type="ARBA" id="ARBA00022741"/>
    </source>
</evidence>
<keyword evidence="14 22" id="KW-0573">Peptidoglycan synthesis</keyword>
<keyword evidence="9 24" id="KW-0479">Metal-binding</keyword>
<dbReference type="InterPro" id="IPR011095">
    <property type="entry name" value="Dala_Dala_lig_C"/>
</dbReference>
<evidence type="ECO:0000256" key="4">
    <source>
        <dbReference type="ARBA" id="ARBA00004752"/>
    </source>
</evidence>
<dbReference type="GO" id="GO:0046872">
    <property type="term" value="F:metal ion binding"/>
    <property type="evidence" value="ECO:0007669"/>
    <property type="project" value="UniProtKB-KW"/>
</dbReference>
<feature type="domain" description="ATP-grasp" evidence="26">
    <location>
        <begin position="188"/>
        <end position="394"/>
    </location>
</feature>
<dbReference type="Pfam" id="PF01820">
    <property type="entry name" value="Dala_Dala_lig_N"/>
    <property type="match status" value="1"/>
</dbReference>
<accession>C2ETP3</accession>
<dbReference type="GO" id="GO:0005524">
    <property type="term" value="F:ATP binding"/>
    <property type="evidence" value="ECO:0007669"/>
    <property type="project" value="UniProtKB-UniRule"/>
</dbReference>
<dbReference type="NCBIfam" id="NF002528">
    <property type="entry name" value="PRK01966.1-4"/>
    <property type="match status" value="1"/>
</dbReference>
<evidence type="ECO:0000256" key="1">
    <source>
        <dbReference type="ARBA" id="ARBA00001936"/>
    </source>
</evidence>
<evidence type="ECO:0000256" key="18">
    <source>
        <dbReference type="ARBA" id="ARBA00060592"/>
    </source>
</evidence>
<keyword evidence="13 22" id="KW-0133">Cell shape</keyword>
<evidence type="ECO:0000256" key="11">
    <source>
        <dbReference type="ARBA" id="ARBA00022840"/>
    </source>
</evidence>
<dbReference type="EMBL" id="ACGV01000119">
    <property type="protein sequence ID" value="EEJ40731.1"/>
    <property type="molecule type" value="Genomic_DNA"/>
</dbReference>
<dbReference type="GO" id="GO:0071555">
    <property type="term" value="P:cell wall organization"/>
    <property type="evidence" value="ECO:0007669"/>
    <property type="project" value="UniProtKB-KW"/>
</dbReference>
<evidence type="ECO:0000256" key="19">
    <source>
        <dbReference type="ARBA" id="ARBA00068427"/>
    </source>
</evidence>
<comment type="cofactor">
    <cofactor evidence="1">
        <name>Mn(2+)</name>
        <dbReference type="ChEBI" id="CHEBI:29035"/>
    </cofactor>
</comment>
<evidence type="ECO:0000256" key="15">
    <source>
        <dbReference type="ARBA" id="ARBA00023211"/>
    </source>
</evidence>
<evidence type="ECO:0000256" key="17">
    <source>
        <dbReference type="ARBA" id="ARBA00047614"/>
    </source>
</evidence>
<dbReference type="GO" id="GO:0008360">
    <property type="term" value="P:regulation of cell shape"/>
    <property type="evidence" value="ECO:0007669"/>
    <property type="project" value="UniProtKB-KW"/>
</dbReference>
<organism evidence="27 28">
    <name type="scientific">Limosilactobacillus vaginalis DSM 5837 = ATCC 49540</name>
    <dbReference type="NCBI Taxonomy" id="1423814"/>
    <lineage>
        <taxon>Bacteria</taxon>
        <taxon>Bacillati</taxon>
        <taxon>Bacillota</taxon>
        <taxon>Bacilli</taxon>
        <taxon>Lactobacillales</taxon>
        <taxon>Lactobacillaceae</taxon>
        <taxon>Limosilactobacillus</taxon>
    </lineage>
</organism>
<dbReference type="Gene3D" id="3.30.1490.20">
    <property type="entry name" value="ATP-grasp fold, A domain"/>
    <property type="match status" value="1"/>
</dbReference>
<comment type="catalytic activity">
    <reaction evidence="17 22">
        <text>2 D-alanine + ATP = D-alanyl-D-alanine + ADP + phosphate + H(+)</text>
        <dbReference type="Rhea" id="RHEA:11224"/>
        <dbReference type="ChEBI" id="CHEBI:15378"/>
        <dbReference type="ChEBI" id="CHEBI:30616"/>
        <dbReference type="ChEBI" id="CHEBI:43474"/>
        <dbReference type="ChEBI" id="CHEBI:57416"/>
        <dbReference type="ChEBI" id="CHEBI:57822"/>
        <dbReference type="ChEBI" id="CHEBI:456216"/>
        <dbReference type="EC" id="6.3.2.4"/>
    </reaction>
</comment>
<dbReference type="InterPro" id="IPR005905">
    <property type="entry name" value="D_ala_D_ala"/>
</dbReference>
<evidence type="ECO:0000256" key="13">
    <source>
        <dbReference type="ARBA" id="ARBA00022960"/>
    </source>
</evidence>
<evidence type="ECO:0000256" key="5">
    <source>
        <dbReference type="ARBA" id="ARBA00010871"/>
    </source>
</evidence>
<evidence type="ECO:0000313" key="28">
    <source>
        <dbReference type="Proteomes" id="UP000004483"/>
    </source>
</evidence>
<proteinExistence type="inferred from homology"/>
<dbReference type="PANTHER" id="PTHR23132:SF25">
    <property type="entry name" value="D-ALANINE--D-ALANINE LIGASE A"/>
    <property type="match status" value="1"/>
</dbReference>
<comment type="cofactor">
    <cofactor evidence="24">
        <name>Mg(2+)</name>
        <dbReference type="ChEBI" id="CHEBI:18420"/>
    </cofactor>
    <cofactor evidence="24">
        <name>Mn(2+)</name>
        <dbReference type="ChEBI" id="CHEBI:29035"/>
    </cofactor>
    <text evidence="24">Binds 2 magnesium or manganese ions per subunit.</text>
</comment>
<feature type="binding site" evidence="24">
    <location>
        <position position="363"/>
    </location>
    <ligand>
        <name>Mg(2+)</name>
        <dbReference type="ChEBI" id="CHEBI:18420"/>
        <label>2</label>
    </ligand>
</feature>
<comment type="subcellular location">
    <subcellularLocation>
        <location evidence="3 22">Cytoplasm</location>
    </subcellularLocation>
</comment>
<evidence type="ECO:0000256" key="14">
    <source>
        <dbReference type="ARBA" id="ARBA00022984"/>
    </source>
</evidence>
<evidence type="ECO:0000256" key="9">
    <source>
        <dbReference type="ARBA" id="ARBA00022723"/>
    </source>
</evidence>
<dbReference type="eggNOG" id="COG1181">
    <property type="taxonomic scope" value="Bacteria"/>
</dbReference>
<comment type="function">
    <text evidence="2 22">Cell wall formation.</text>
</comment>
<dbReference type="InterPro" id="IPR011127">
    <property type="entry name" value="Dala_Dala_lig_N"/>
</dbReference>
<evidence type="ECO:0000256" key="8">
    <source>
        <dbReference type="ARBA" id="ARBA00022598"/>
    </source>
</evidence>
<evidence type="ECO:0000256" key="2">
    <source>
        <dbReference type="ARBA" id="ARBA00003921"/>
    </source>
</evidence>
<keyword evidence="8 22" id="KW-0436">Ligase</keyword>
<evidence type="ECO:0000259" key="26">
    <source>
        <dbReference type="PROSITE" id="PS50975"/>
    </source>
</evidence>
<comment type="pathway">
    <text evidence="4 22">Cell wall biogenesis; peptidoglycan biosynthesis.</text>
</comment>
<dbReference type="SUPFAM" id="SSF56059">
    <property type="entry name" value="Glutathione synthetase ATP-binding domain-like"/>
    <property type="match status" value="1"/>
</dbReference>
<dbReference type="PROSITE" id="PS00843">
    <property type="entry name" value="DALA_DALA_LIGASE_1"/>
    <property type="match status" value="1"/>
</dbReference>
<dbReference type="Gene3D" id="3.40.50.20">
    <property type="match status" value="1"/>
</dbReference>
<feature type="active site" evidence="23">
    <location>
        <position position="234"/>
    </location>
</feature>
<feature type="active site" evidence="23">
    <location>
        <position position="372"/>
    </location>
</feature>
<evidence type="ECO:0000256" key="12">
    <source>
        <dbReference type="ARBA" id="ARBA00022842"/>
    </source>
</evidence>
<comment type="caution">
    <text evidence="27">The sequence shown here is derived from an EMBL/GenBank/DDBJ whole genome shotgun (WGS) entry which is preliminary data.</text>
</comment>
<evidence type="ECO:0000256" key="21">
    <source>
        <dbReference type="ARBA" id="ARBA00077154"/>
    </source>
</evidence>
<dbReference type="HAMAP" id="MF_00047">
    <property type="entry name" value="Dala_Dala_lig"/>
    <property type="match status" value="1"/>
</dbReference>
<keyword evidence="12 24" id="KW-0460">Magnesium</keyword>
<evidence type="ECO:0000256" key="7">
    <source>
        <dbReference type="ARBA" id="ARBA00022490"/>
    </source>
</evidence>
<evidence type="ECO:0000256" key="20">
    <source>
        <dbReference type="ARBA" id="ARBA00076288"/>
    </source>
</evidence>
<name>C2ETP3_9LACO</name>
<dbReference type="GO" id="GO:0008716">
    <property type="term" value="F:D-alanine-D-alanine ligase activity"/>
    <property type="evidence" value="ECO:0007669"/>
    <property type="project" value="UniProtKB-UniRule"/>
</dbReference>
<dbReference type="PIRSF" id="PIRSF039102">
    <property type="entry name" value="Ddl/VanB"/>
    <property type="match status" value="1"/>
</dbReference>
<keyword evidence="15 24" id="KW-0464">Manganese</keyword>
<feature type="active site" evidence="23">
    <location>
        <position position="65"/>
    </location>
</feature>
<gene>
    <name evidence="22 27" type="primary">ddl</name>
    <name evidence="27" type="ORF">HMPREF0549_0829</name>
</gene>
<dbReference type="GO" id="GO:0005829">
    <property type="term" value="C:cytosol"/>
    <property type="evidence" value="ECO:0007669"/>
    <property type="project" value="TreeGrafter"/>
</dbReference>
<dbReference type="EC" id="6.3.2.4" evidence="6 22"/>
<comment type="pathway">
    <text evidence="18">Glycan biosynthesis.</text>
</comment>
<dbReference type="Gene3D" id="3.30.470.20">
    <property type="entry name" value="ATP-grasp fold, B domain"/>
    <property type="match status" value="1"/>
</dbReference>
<keyword evidence="16 22" id="KW-0961">Cell wall biogenesis/degradation</keyword>
<evidence type="ECO:0000313" key="27">
    <source>
        <dbReference type="EMBL" id="EEJ40731.1"/>
    </source>
</evidence>
<reference evidence="27 28" key="1">
    <citation type="submission" date="2009-01" db="EMBL/GenBank/DDBJ databases">
        <authorList>
            <person name="Qin X."/>
            <person name="Bachman B."/>
            <person name="Battles P."/>
            <person name="Bell A."/>
            <person name="Bess C."/>
            <person name="Bickham C."/>
            <person name="Chaboub L."/>
            <person name="Chen D."/>
            <person name="Coyle M."/>
            <person name="Deiros D.R."/>
            <person name="Dinh H."/>
            <person name="Forbes L."/>
            <person name="Fowler G."/>
            <person name="Francisco L."/>
            <person name="Fu Q."/>
            <person name="Gubbala S."/>
            <person name="Hale W."/>
            <person name="Han Y."/>
            <person name="Hemphill L."/>
            <person name="Highlander S.K."/>
            <person name="Hirani K."/>
            <person name="Hogues M."/>
            <person name="Jackson L."/>
            <person name="Jakkamsetti A."/>
            <person name="Javaid M."/>
            <person name="Jiang H."/>
            <person name="Korchina V."/>
            <person name="Kovar C."/>
            <person name="Lara F."/>
            <person name="Lee S."/>
            <person name="Mata R."/>
            <person name="Mathew T."/>
            <person name="Moen C."/>
            <person name="Morales K."/>
            <person name="Munidasa M."/>
            <person name="Nazareth L."/>
            <person name="Ngo R."/>
            <person name="Nguyen L."/>
            <person name="Okwuonu G."/>
            <person name="Ongeri F."/>
            <person name="Patil S."/>
            <person name="Petrosino J."/>
            <person name="Pham C."/>
            <person name="Pham P."/>
            <person name="Pu L.-L."/>
            <person name="Puazo M."/>
            <person name="Raj R."/>
            <person name="Reid J."/>
            <person name="Rouhana J."/>
            <person name="Saada N."/>
            <person name="Shang Y."/>
            <person name="Simmons D."/>
            <person name="Thornton R."/>
            <person name="Warren J."/>
            <person name="Weissenberger G."/>
            <person name="Zhang J."/>
            <person name="Zhang L."/>
            <person name="Zhou C."/>
            <person name="Zhu D."/>
            <person name="Muzny D."/>
            <person name="Worley K."/>
            <person name="Gibbs R."/>
        </authorList>
    </citation>
    <scope>NUCLEOTIDE SEQUENCE [LARGE SCALE GENOMIC DNA]</scope>
    <source>
        <strain evidence="27 28">ATCC 49540</strain>
    </source>
</reference>
<dbReference type="PROSITE" id="PS00844">
    <property type="entry name" value="DALA_DALA_LIGASE_2"/>
    <property type="match status" value="1"/>
</dbReference>
<evidence type="ECO:0000256" key="6">
    <source>
        <dbReference type="ARBA" id="ARBA00012216"/>
    </source>
</evidence>
<evidence type="ECO:0000256" key="24">
    <source>
        <dbReference type="PIRSR" id="PIRSR039102-3"/>
    </source>
</evidence>
<dbReference type="AlphaFoldDB" id="C2ETP3"/>
<dbReference type="GO" id="GO:0009252">
    <property type="term" value="P:peptidoglycan biosynthetic process"/>
    <property type="evidence" value="ECO:0007669"/>
    <property type="project" value="UniProtKB-UniRule"/>
</dbReference>
<dbReference type="NCBIfam" id="TIGR01205">
    <property type="entry name" value="D_ala_D_alaTIGR"/>
    <property type="match status" value="1"/>
</dbReference>
<dbReference type="Pfam" id="PF07478">
    <property type="entry name" value="Dala_Dala_lig_C"/>
    <property type="match status" value="1"/>
</dbReference>
<dbReference type="HOGENOM" id="CLU_039268_0_1_9"/>
<dbReference type="PROSITE" id="PS50975">
    <property type="entry name" value="ATP_GRASP"/>
    <property type="match status" value="1"/>
</dbReference>
<evidence type="ECO:0000256" key="16">
    <source>
        <dbReference type="ARBA" id="ARBA00023316"/>
    </source>
</evidence>
<comment type="similarity">
    <text evidence="5 22">Belongs to the D-alanine--D-alanine ligase family.</text>
</comment>
<dbReference type="UniPathway" id="UPA00219"/>
<keyword evidence="11 25" id="KW-0067">ATP-binding</keyword>
<feature type="binding site" evidence="24">
    <location>
        <position position="348"/>
    </location>
    <ligand>
        <name>Mg(2+)</name>
        <dbReference type="ChEBI" id="CHEBI:18420"/>
        <label>1</label>
    </ligand>
</feature>
<protein>
    <recommendedName>
        <fullName evidence="19 22">D-alanine--D-alanine ligase</fullName>
        <ecNumber evidence="6 22">6.3.2.4</ecNumber>
    </recommendedName>
    <alternativeName>
        <fullName evidence="21 22">D-Ala-D-Ala ligase</fullName>
    </alternativeName>
    <alternativeName>
        <fullName evidence="20 22">D-alanylalanine synthetase</fullName>
    </alternativeName>
</protein>